<organism evidence="1 2">
    <name type="scientific">Roseateles albus</name>
    <dbReference type="NCBI Taxonomy" id="2987525"/>
    <lineage>
        <taxon>Bacteria</taxon>
        <taxon>Pseudomonadati</taxon>
        <taxon>Pseudomonadota</taxon>
        <taxon>Betaproteobacteria</taxon>
        <taxon>Burkholderiales</taxon>
        <taxon>Sphaerotilaceae</taxon>
        <taxon>Roseateles</taxon>
    </lineage>
</organism>
<evidence type="ECO:0008006" key="3">
    <source>
        <dbReference type="Google" id="ProtNLM"/>
    </source>
</evidence>
<proteinExistence type="predicted"/>
<gene>
    <name evidence="1" type="ORF">PRZ03_09230</name>
</gene>
<evidence type="ECO:0000313" key="2">
    <source>
        <dbReference type="Proteomes" id="UP001221189"/>
    </source>
</evidence>
<comment type="caution">
    <text evidence="1">The sequence shown here is derived from an EMBL/GenBank/DDBJ whole genome shotgun (WGS) entry which is preliminary data.</text>
</comment>
<keyword evidence="2" id="KW-1185">Reference proteome</keyword>
<name>A0ABT5KE81_9BURK</name>
<dbReference type="EMBL" id="JAQQXT010000004">
    <property type="protein sequence ID" value="MDC8771749.1"/>
    <property type="molecule type" value="Genomic_DNA"/>
</dbReference>
<protein>
    <recommendedName>
        <fullName evidence="3">DUF4375 domain-containing protein</fullName>
    </recommendedName>
</protein>
<accession>A0ABT5KE81</accession>
<reference evidence="1 2" key="1">
    <citation type="submission" date="2022-10" db="EMBL/GenBank/DDBJ databases">
        <title>Paucibacter sp. hw1 Genome sequencing.</title>
        <authorList>
            <person name="Park S."/>
        </authorList>
    </citation>
    <scope>NUCLEOTIDE SEQUENCE [LARGE SCALE GENOMIC DNA]</scope>
    <source>
        <strain evidence="2">hw1</strain>
    </source>
</reference>
<dbReference type="Proteomes" id="UP001221189">
    <property type="component" value="Unassembled WGS sequence"/>
</dbReference>
<sequence>MQHQTTKTPEKLVENFRAPDTTELVFAFEIDATELAPFAPGDGGNPTGELCLQDGRVWIDSDTNASGARPVRRGVFRSWALNPMLTGEALAHFFNNPRVIEMLEIVLKNAQVGRLDEYEGFDPAEQELQDMLDKLEQDGSNLAGYGNVEWFLGGTHATDILEHVVQFGTLQAAAEDYEAEAASEAHAIVDAGDLRDEIARKLLAHYAEGGELPYALLAELGKLYADKLKAAQAEREGAEEVAE</sequence>
<evidence type="ECO:0000313" key="1">
    <source>
        <dbReference type="EMBL" id="MDC8771749.1"/>
    </source>
</evidence>